<dbReference type="InterPro" id="IPR001353">
    <property type="entry name" value="Proteasome_sua/b"/>
</dbReference>
<dbReference type="Gene3D" id="3.60.20.10">
    <property type="entry name" value="Glutamine Phosphoribosylpyrophosphate, subunit 1, domain 1"/>
    <property type="match status" value="1"/>
</dbReference>
<feature type="compositionally biased region" description="Polar residues" evidence="1">
    <location>
        <begin position="351"/>
        <end position="368"/>
    </location>
</feature>
<evidence type="ECO:0000256" key="1">
    <source>
        <dbReference type="SAM" id="MobiDB-lite"/>
    </source>
</evidence>
<evidence type="ECO:0000313" key="3">
    <source>
        <dbReference type="EMBL" id="EJK49864.1"/>
    </source>
</evidence>
<sequence length="706" mass="77136">MVATTVRGLYSSGLVALFMTPSRVPERKREIVADATILADDLFNANNVASCGTSVGDRCAVPLWQDVLCSAWCTSPHVMFPSQDHDSGSGRAVVPAELILTLTYVDQKGYLAPPPPASFFSPWSRQSSLQSQRAMVASTMNRLAVFASLVFCWCGCVVVVRGQQSAAGQDTLIGVVGRDFVLIGADTAASSGGIAITSSSVDKIAVVHDGGMFLSSREASGDVDCLRREGLSQQAIAVGFAGDIADADRFISMLRTHAQVREYEAGIGNDVTCVFDGELKRLGLESPIAVASSPSCGLDAEAIANLSRREIAQRMRRSPLQLCLLVGGMCFDPKTEASSSRRAGAEKDMATMSSRVQEQIRSSATLPESSLDPPETKTERHVINPFLRPKLFWLDQYGSLQNMPYAAHGHGSNFAYSILDQRYRRDMDRDDALAMMKECFDQLRERYVINSPRPPSIKIRSNLVIKIPPDLLLLSNTAYPCSHIQLRMLAVVVSVPSCEARIALDGVLHAFLDTAAVARAPSLESRGGGRLCPAPCLITRGFSDSTEGGETKTGTVKVFQYQKAYGFIVPDGVDRINHTNNELFFFHRADIKLADSGTDGEKYYPSLSRGQRVEFTADAPDEGKESPRARNITLEGGKIVPPFNDGYLENFTRVQKARFGDEVFEIMSTSIDQEEMESRIVEAFDGVKARIERQEGRVKRSKDGYE</sequence>
<feature type="domain" description="CSD" evidence="2">
    <location>
        <begin position="551"/>
        <end position="634"/>
    </location>
</feature>
<dbReference type="PROSITE" id="PS51857">
    <property type="entry name" value="CSD_2"/>
    <property type="match status" value="1"/>
</dbReference>
<proteinExistence type="predicted"/>
<dbReference type="Gene3D" id="2.40.50.140">
    <property type="entry name" value="Nucleic acid-binding proteins"/>
    <property type="match status" value="1"/>
</dbReference>
<protein>
    <recommendedName>
        <fullName evidence="2">CSD domain-containing protein</fullName>
    </recommendedName>
</protein>
<dbReference type="EMBL" id="AGNL01044380">
    <property type="protein sequence ID" value="EJK49864.1"/>
    <property type="molecule type" value="Genomic_DNA"/>
</dbReference>
<name>K0RC59_THAOC</name>
<gene>
    <name evidence="3" type="ORF">THAOC_31216</name>
</gene>
<keyword evidence="4" id="KW-1185">Reference proteome</keyword>
<comment type="caution">
    <text evidence="3">The sequence shown here is derived from an EMBL/GenBank/DDBJ whole genome shotgun (WGS) entry which is preliminary data.</text>
</comment>
<dbReference type="SUPFAM" id="SSF50249">
    <property type="entry name" value="Nucleic acid-binding proteins"/>
    <property type="match status" value="1"/>
</dbReference>
<reference evidence="3 4" key="1">
    <citation type="journal article" date="2012" name="Genome Biol.">
        <title>Genome and low-iron response of an oceanic diatom adapted to chronic iron limitation.</title>
        <authorList>
            <person name="Lommer M."/>
            <person name="Specht M."/>
            <person name="Roy A.S."/>
            <person name="Kraemer L."/>
            <person name="Andreson R."/>
            <person name="Gutowska M.A."/>
            <person name="Wolf J."/>
            <person name="Bergner S.V."/>
            <person name="Schilhabel M.B."/>
            <person name="Klostermeier U.C."/>
            <person name="Beiko R.G."/>
            <person name="Rosenstiel P."/>
            <person name="Hippler M."/>
            <person name="Laroche J."/>
        </authorList>
    </citation>
    <scope>NUCLEOTIDE SEQUENCE [LARGE SCALE GENOMIC DNA]</scope>
    <source>
        <strain evidence="3 4">CCMP1005</strain>
    </source>
</reference>
<evidence type="ECO:0000313" key="4">
    <source>
        <dbReference type="Proteomes" id="UP000266841"/>
    </source>
</evidence>
<organism evidence="3 4">
    <name type="scientific">Thalassiosira oceanica</name>
    <name type="common">Marine diatom</name>
    <dbReference type="NCBI Taxonomy" id="159749"/>
    <lineage>
        <taxon>Eukaryota</taxon>
        <taxon>Sar</taxon>
        <taxon>Stramenopiles</taxon>
        <taxon>Ochrophyta</taxon>
        <taxon>Bacillariophyta</taxon>
        <taxon>Coscinodiscophyceae</taxon>
        <taxon>Thalassiosirophycidae</taxon>
        <taxon>Thalassiosirales</taxon>
        <taxon>Thalassiosiraceae</taxon>
        <taxon>Thalassiosira</taxon>
    </lineage>
</organism>
<accession>K0RC59</accession>
<dbReference type="SUPFAM" id="SSF56235">
    <property type="entry name" value="N-terminal nucleophile aminohydrolases (Ntn hydrolases)"/>
    <property type="match status" value="1"/>
</dbReference>
<dbReference type="GO" id="GO:0051603">
    <property type="term" value="P:proteolysis involved in protein catabolic process"/>
    <property type="evidence" value="ECO:0007669"/>
    <property type="project" value="InterPro"/>
</dbReference>
<dbReference type="OrthoDB" id="268428at2759"/>
<dbReference type="InterPro" id="IPR012340">
    <property type="entry name" value="NA-bd_OB-fold"/>
</dbReference>
<dbReference type="GO" id="GO:0005839">
    <property type="term" value="C:proteasome core complex"/>
    <property type="evidence" value="ECO:0007669"/>
    <property type="project" value="InterPro"/>
</dbReference>
<evidence type="ECO:0000259" key="2">
    <source>
        <dbReference type="PROSITE" id="PS51857"/>
    </source>
</evidence>
<feature type="region of interest" description="Disordered" evidence="1">
    <location>
        <begin position="336"/>
        <end position="378"/>
    </location>
</feature>
<dbReference type="InterPro" id="IPR002059">
    <property type="entry name" value="CSP_DNA-bd"/>
</dbReference>
<dbReference type="GO" id="GO:0003676">
    <property type="term" value="F:nucleic acid binding"/>
    <property type="evidence" value="ECO:0007669"/>
    <property type="project" value="InterPro"/>
</dbReference>
<dbReference type="AlphaFoldDB" id="K0RC59"/>
<dbReference type="InterPro" id="IPR029055">
    <property type="entry name" value="Ntn_hydrolases_N"/>
</dbReference>
<dbReference type="Pfam" id="PF00227">
    <property type="entry name" value="Proteasome"/>
    <property type="match status" value="1"/>
</dbReference>
<dbReference type="Pfam" id="PF00313">
    <property type="entry name" value="CSD"/>
    <property type="match status" value="1"/>
</dbReference>
<dbReference type="Proteomes" id="UP000266841">
    <property type="component" value="Unassembled WGS sequence"/>
</dbReference>
<dbReference type="eggNOG" id="KOG0177">
    <property type="taxonomic scope" value="Eukaryota"/>
</dbReference>